<feature type="domain" description="Bacterial sugar transferase" evidence="8">
    <location>
        <begin position="273"/>
        <end position="460"/>
    </location>
</feature>
<dbReference type="InterPro" id="IPR017475">
    <property type="entry name" value="EPS_sugar_tfrase"/>
</dbReference>
<keyword evidence="10" id="KW-1185">Reference proteome</keyword>
<dbReference type="Gene3D" id="3.40.50.720">
    <property type="entry name" value="NAD(P)-binding Rossmann-like Domain"/>
    <property type="match status" value="1"/>
</dbReference>
<feature type="transmembrane region" description="Helical" evidence="7">
    <location>
        <begin position="81"/>
        <end position="104"/>
    </location>
</feature>
<dbReference type="GO" id="GO:0016020">
    <property type="term" value="C:membrane"/>
    <property type="evidence" value="ECO:0007669"/>
    <property type="project" value="UniProtKB-SubCell"/>
</dbReference>
<dbReference type="AlphaFoldDB" id="A0A2A6RKF8"/>
<evidence type="ECO:0000259" key="8">
    <source>
        <dbReference type="Pfam" id="PF02397"/>
    </source>
</evidence>
<feature type="transmembrane region" description="Helical" evidence="7">
    <location>
        <begin position="110"/>
        <end position="134"/>
    </location>
</feature>
<dbReference type="InterPro" id="IPR003362">
    <property type="entry name" value="Bact_transf"/>
</dbReference>
<dbReference type="Pfam" id="PF02397">
    <property type="entry name" value="Bac_transf"/>
    <property type="match status" value="1"/>
</dbReference>
<evidence type="ECO:0000256" key="4">
    <source>
        <dbReference type="ARBA" id="ARBA00022692"/>
    </source>
</evidence>
<evidence type="ECO:0000256" key="3">
    <source>
        <dbReference type="ARBA" id="ARBA00022679"/>
    </source>
</evidence>
<dbReference type="Pfam" id="PF13727">
    <property type="entry name" value="CoA_binding_3"/>
    <property type="match status" value="1"/>
</dbReference>
<dbReference type="EMBL" id="NQWI01000026">
    <property type="protein sequence ID" value="PDW03594.1"/>
    <property type="molecule type" value="Genomic_DNA"/>
</dbReference>
<dbReference type="OrthoDB" id="9795351at2"/>
<sequence length="466" mass="53705">MLERLWARLTGSVLFWDLWLTLFALWFSSSVRLWVDLGYDLTAEHVHVPWPLYPAVALIWGTIFLILRPQRALFTSGMVEALGRLVGAVVLSSASFAGLLYLSFRDISRLQFIYFVLLNLALLLLFHLVVRVVVRMRRQGSEQHRVLVVGDALAGQQLATEFERRAWAGLKVVGYVSDQPHVYSCLPHLGLVDDLPQIVAEQQIHEAIFALPPQQHERVARLSLELLKQPVMLHMLPSVLDLTFARTPVTMIGGIPLISLRESPFTPAQRVLKRMVDLVASGLLLVLLAPLFVVLALLIKLESPGPIFFWQERIGEYGRRFRMIKFRSMYVDAEDRWHEVAHRDEHGRLIHKVSDDPRVTQIGRKLRRTSLDELPQLLNVLRGEMSLVGPRPEVPYIAAEYEPWQWQRFQVPPGITGWWQVNGRSDRTMHLHTKDDLYYIQNYSFWLDLRILLKTLRVVLRGQGAY</sequence>
<evidence type="ECO:0000256" key="1">
    <source>
        <dbReference type="ARBA" id="ARBA00004141"/>
    </source>
</evidence>
<evidence type="ECO:0000313" key="10">
    <source>
        <dbReference type="Proteomes" id="UP000220527"/>
    </source>
</evidence>
<name>A0A2A6RKF8_9CHLR</name>
<comment type="caution">
    <text evidence="9">The sequence shown here is derived from an EMBL/GenBank/DDBJ whole genome shotgun (WGS) entry which is preliminary data.</text>
</comment>
<dbReference type="PANTHER" id="PTHR30576:SF10">
    <property type="entry name" value="SLL5057 PROTEIN"/>
    <property type="match status" value="1"/>
</dbReference>
<evidence type="ECO:0000256" key="6">
    <source>
        <dbReference type="ARBA" id="ARBA00023136"/>
    </source>
</evidence>
<feature type="transmembrane region" description="Helical" evidence="7">
    <location>
        <begin position="12"/>
        <end position="31"/>
    </location>
</feature>
<accession>A0A2A6RKF8</accession>
<evidence type="ECO:0000313" key="9">
    <source>
        <dbReference type="EMBL" id="PDW03594.1"/>
    </source>
</evidence>
<dbReference type="InterPro" id="IPR036291">
    <property type="entry name" value="NAD(P)-bd_dom_sf"/>
</dbReference>
<feature type="transmembrane region" description="Helical" evidence="7">
    <location>
        <begin position="278"/>
        <end position="299"/>
    </location>
</feature>
<keyword evidence="3 9" id="KW-0808">Transferase</keyword>
<organism evidence="9 10">
    <name type="scientific">Candidatus Viridilinea mediisalina</name>
    <dbReference type="NCBI Taxonomy" id="2024553"/>
    <lineage>
        <taxon>Bacteria</taxon>
        <taxon>Bacillati</taxon>
        <taxon>Chloroflexota</taxon>
        <taxon>Chloroflexia</taxon>
        <taxon>Chloroflexales</taxon>
        <taxon>Chloroflexineae</taxon>
        <taxon>Oscillochloridaceae</taxon>
        <taxon>Candidatus Viridilinea</taxon>
    </lineage>
</organism>
<dbReference type="Proteomes" id="UP000220527">
    <property type="component" value="Unassembled WGS sequence"/>
</dbReference>
<dbReference type="SUPFAM" id="SSF51735">
    <property type="entry name" value="NAD(P)-binding Rossmann-fold domains"/>
    <property type="match status" value="1"/>
</dbReference>
<gene>
    <name evidence="9" type="ORF">CJ255_07960</name>
</gene>
<dbReference type="RefSeq" id="WP_097643556.1">
    <property type="nucleotide sequence ID" value="NZ_NQWI01000026.1"/>
</dbReference>
<dbReference type="NCBIfam" id="TIGR03025">
    <property type="entry name" value="EPS_sugtrans"/>
    <property type="match status" value="1"/>
</dbReference>
<evidence type="ECO:0000256" key="7">
    <source>
        <dbReference type="SAM" id="Phobius"/>
    </source>
</evidence>
<protein>
    <submittedName>
        <fullName evidence="9">Polyprenyl glycosylphosphotransferase</fullName>
    </submittedName>
</protein>
<dbReference type="GO" id="GO:0016780">
    <property type="term" value="F:phosphotransferase activity, for other substituted phosphate groups"/>
    <property type="evidence" value="ECO:0007669"/>
    <property type="project" value="TreeGrafter"/>
</dbReference>
<comment type="subcellular location">
    <subcellularLocation>
        <location evidence="1">Membrane</location>
        <topology evidence="1">Multi-pass membrane protein</topology>
    </subcellularLocation>
</comment>
<keyword evidence="4 7" id="KW-0812">Transmembrane</keyword>
<comment type="similarity">
    <text evidence="2">Belongs to the bacterial sugar transferase family.</text>
</comment>
<evidence type="ECO:0000256" key="5">
    <source>
        <dbReference type="ARBA" id="ARBA00022989"/>
    </source>
</evidence>
<proteinExistence type="inferred from homology"/>
<dbReference type="PANTHER" id="PTHR30576">
    <property type="entry name" value="COLANIC BIOSYNTHESIS UDP-GLUCOSE LIPID CARRIER TRANSFERASE"/>
    <property type="match status" value="1"/>
</dbReference>
<evidence type="ECO:0000256" key="2">
    <source>
        <dbReference type="ARBA" id="ARBA00006464"/>
    </source>
</evidence>
<keyword evidence="5 7" id="KW-1133">Transmembrane helix</keyword>
<keyword evidence="6 7" id="KW-0472">Membrane</keyword>
<reference evidence="10" key="1">
    <citation type="submission" date="2017-08" db="EMBL/GenBank/DDBJ databases">
        <authorList>
            <person name="Grouzdev D.S."/>
            <person name="Gaisin V.A."/>
            <person name="Rysina M.S."/>
            <person name="Gorlenko V.M."/>
        </authorList>
    </citation>
    <scope>NUCLEOTIDE SEQUENCE [LARGE SCALE GENOMIC DNA]</scope>
    <source>
        <strain evidence="10">Kir15-3F</strain>
    </source>
</reference>
<feature type="transmembrane region" description="Helical" evidence="7">
    <location>
        <begin position="51"/>
        <end position="69"/>
    </location>
</feature>